<protein>
    <submittedName>
        <fullName evidence="1">Putative repeat protein (TIGR04076 family)</fullName>
    </submittedName>
</protein>
<comment type="caution">
    <text evidence="1">The sequence shown here is derived from an EMBL/GenBank/DDBJ whole genome shotgun (WGS) entry which is preliminary data.</text>
</comment>
<sequence>MKKVKITILKTMLNVELAKEYGVDGLTVCPMMKEGQVFFADYAKPEGFCDEAWKAIYQYVFALAHGMGKELFYYGDWIKKPGVAICSCNDGLRPVIMKLEATEDEAEINYTSVR</sequence>
<dbReference type="OrthoDB" id="5432414at2"/>
<dbReference type="Proteomes" id="UP000247612">
    <property type="component" value="Unassembled WGS sequence"/>
</dbReference>
<dbReference type="NCBIfam" id="TIGR04076">
    <property type="entry name" value="TIGR04076 family protein"/>
    <property type="match status" value="1"/>
</dbReference>
<evidence type="ECO:0000313" key="1">
    <source>
        <dbReference type="EMBL" id="PXX79003.1"/>
    </source>
</evidence>
<gene>
    <name evidence="1" type="ORF">DES51_106122</name>
</gene>
<dbReference type="AlphaFoldDB" id="A0A318L0D7"/>
<dbReference type="InterPro" id="IPR023811">
    <property type="entry name" value="CHP04076"/>
</dbReference>
<proteinExistence type="predicted"/>
<keyword evidence="2" id="KW-1185">Reference proteome</keyword>
<dbReference type="STRING" id="1034346.GCA_000313565_01176"/>
<organism evidence="1 2">
    <name type="scientific">Dielma fastidiosa</name>
    <dbReference type="NCBI Taxonomy" id="1034346"/>
    <lineage>
        <taxon>Bacteria</taxon>
        <taxon>Bacillati</taxon>
        <taxon>Bacillota</taxon>
        <taxon>Erysipelotrichia</taxon>
        <taxon>Erysipelotrichales</taxon>
        <taxon>Erysipelotrichaceae</taxon>
        <taxon>Dielma</taxon>
    </lineage>
</organism>
<accession>A0A318L0D7</accession>
<reference evidence="1 2" key="1">
    <citation type="submission" date="2018-05" db="EMBL/GenBank/DDBJ databases">
        <title>Genomic Encyclopedia of Type Strains, Phase IV (KMG-IV): sequencing the most valuable type-strain genomes for metagenomic binning, comparative biology and taxonomic classification.</title>
        <authorList>
            <person name="Goeker M."/>
        </authorList>
    </citation>
    <scope>NUCLEOTIDE SEQUENCE [LARGE SCALE GENOMIC DNA]</scope>
    <source>
        <strain evidence="1 2">JC118</strain>
    </source>
</reference>
<dbReference type="RefSeq" id="WP_022937492.1">
    <property type="nucleotide sequence ID" value="NZ_CABKRQ010000003.1"/>
</dbReference>
<evidence type="ECO:0000313" key="2">
    <source>
        <dbReference type="Proteomes" id="UP000247612"/>
    </source>
</evidence>
<dbReference type="EMBL" id="QJKH01000006">
    <property type="protein sequence ID" value="PXX79003.1"/>
    <property type="molecule type" value="Genomic_DNA"/>
</dbReference>
<name>A0A318L0D7_9FIRM</name>